<comment type="cofactor">
    <cofactor evidence="1">
        <name>Ca(2+)</name>
        <dbReference type="ChEBI" id="CHEBI:29108"/>
    </cofactor>
</comment>
<sequence length="690" mass="75816">MYRNKMKNINTQAADNIRILAAAMVEKAKSGHPGGAMGGADFIEILYSEFLNFDPKDPSWHARDRFFLDPGHMSAMLYGQLSLLNCFSMEELKQFRQWGSPTSGHPEVDVHRMIENTSGPLGQGHVFAVGSAISERFLQSRFGKTVEHKTYAYISDGGIQEEISQGAGRIAGHLGLSNLIMFYDANDIQLSTTVEEVTTEDTAKKYEAWHWNVITIDGNDPEAIRSALKAANSEKERPTLIIGKTVMGKGAIDQEGQSFEGKCSTHGQPLSNSGASFSETIKKLGGNPEDPFQIFDEVKAHYAEVIKKKQAAADERKAQEEGWSKMYPELANKLVSFYDRKNTVVDWSNITQTEGVATRAASGKVLAHLATRVENMIVASADLADSDKTEAFLKKTTAFKKNDFKGAFLQAGVSELTMAAIAVGMGLHGGVIPVCATFFVFSDYMKPVIRIASLMQTPVIFMWTHDSFRVGEDGPTHQPIEQEAQLRLLEQLKNHHGQRSFLALRPADAYETTNAWKLAVESADRPVGLIFSRQNIPAIASEEQRLKDAEFLNKGGYSVLELGGSTDVQLIANGSEVSTLSSVAVLLNKNYGLGIKVISVPSEGLFRDQDKEYQEEVLDKNIPTFGLTAGLPVTLAGLVDINNIHGLTHFGYSAPAATLDHEFGYTPDRVVEWLLPQLQNEGIVEMDLSK</sequence>
<dbReference type="EMBL" id="JABAIL010000015">
    <property type="protein sequence ID" value="NLR94836.1"/>
    <property type="molecule type" value="Genomic_DNA"/>
</dbReference>
<dbReference type="InterPro" id="IPR029061">
    <property type="entry name" value="THDP-binding"/>
</dbReference>
<dbReference type="InterPro" id="IPR009014">
    <property type="entry name" value="Transketo_C/PFOR_II"/>
</dbReference>
<comment type="similarity">
    <text evidence="6">Belongs to the transketolase family.</text>
</comment>
<comment type="subunit">
    <text evidence="7">Homodimer.</text>
</comment>
<comment type="cofactor">
    <cofactor evidence="5">
        <name>thiamine diphosphate</name>
        <dbReference type="ChEBI" id="CHEBI:58937"/>
    </cofactor>
</comment>
<dbReference type="GO" id="GO:0046872">
    <property type="term" value="F:metal ion binding"/>
    <property type="evidence" value="ECO:0007669"/>
    <property type="project" value="UniProtKB-KW"/>
</dbReference>
<dbReference type="AlphaFoldDB" id="A0A7X8SR59"/>
<dbReference type="InterPro" id="IPR055152">
    <property type="entry name" value="Transketolase-like_C_2"/>
</dbReference>
<comment type="caution">
    <text evidence="16">The sequence shown here is derived from an EMBL/GenBank/DDBJ whole genome shotgun (WGS) entry which is preliminary data.</text>
</comment>
<feature type="domain" description="Transketolase-like pyrimidine-binding" evidence="15">
    <location>
        <begin position="356"/>
        <end position="538"/>
    </location>
</feature>
<evidence type="ECO:0000313" key="17">
    <source>
        <dbReference type="Proteomes" id="UP000585050"/>
    </source>
</evidence>
<evidence type="ECO:0000256" key="9">
    <source>
        <dbReference type="ARBA" id="ARBA00022679"/>
    </source>
</evidence>
<dbReference type="GO" id="GO:0004802">
    <property type="term" value="F:transketolase activity"/>
    <property type="evidence" value="ECO:0007669"/>
    <property type="project" value="UniProtKB-EC"/>
</dbReference>
<evidence type="ECO:0000256" key="4">
    <source>
        <dbReference type="ARBA" id="ARBA00001946"/>
    </source>
</evidence>
<evidence type="ECO:0000256" key="6">
    <source>
        <dbReference type="ARBA" id="ARBA00007131"/>
    </source>
</evidence>
<dbReference type="InterPro" id="IPR005475">
    <property type="entry name" value="Transketolase-like_Pyr-bd"/>
</dbReference>
<dbReference type="Pfam" id="PF02779">
    <property type="entry name" value="Transket_pyr"/>
    <property type="match status" value="1"/>
</dbReference>
<proteinExistence type="inferred from homology"/>
<evidence type="ECO:0000256" key="12">
    <source>
        <dbReference type="ARBA" id="ARBA00022842"/>
    </source>
</evidence>
<gene>
    <name evidence="16" type="ORF">HGP29_26760</name>
</gene>
<evidence type="ECO:0000256" key="5">
    <source>
        <dbReference type="ARBA" id="ARBA00001964"/>
    </source>
</evidence>
<comment type="cofactor">
    <cofactor evidence="2">
        <name>Mn(2+)</name>
        <dbReference type="ChEBI" id="CHEBI:29035"/>
    </cofactor>
</comment>
<dbReference type="Pfam" id="PF22613">
    <property type="entry name" value="Transketolase_C_1"/>
    <property type="match status" value="1"/>
</dbReference>
<dbReference type="PANTHER" id="PTHR43522:SF2">
    <property type="entry name" value="TRANSKETOLASE 1-RELATED"/>
    <property type="match status" value="1"/>
</dbReference>
<dbReference type="Pfam" id="PF00456">
    <property type="entry name" value="Transketolase_N"/>
    <property type="match status" value="1"/>
</dbReference>
<dbReference type="InterPro" id="IPR005474">
    <property type="entry name" value="Transketolase_N"/>
</dbReference>
<evidence type="ECO:0000313" key="16">
    <source>
        <dbReference type="EMBL" id="NLR94836.1"/>
    </source>
</evidence>
<keyword evidence="11" id="KW-0106">Calcium</keyword>
<dbReference type="CDD" id="cd02012">
    <property type="entry name" value="TPP_TK"/>
    <property type="match status" value="1"/>
</dbReference>
<dbReference type="CDD" id="cd07033">
    <property type="entry name" value="TPP_PYR_DXS_TK_like"/>
    <property type="match status" value="1"/>
</dbReference>
<organism evidence="16 17">
    <name type="scientific">Flammeovirga agarivorans</name>
    <dbReference type="NCBI Taxonomy" id="2726742"/>
    <lineage>
        <taxon>Bacteria</taxon>
        <taxon>Pseudomonadati</taxon>
        <taxon>Bacteroidota</taxon>
        <taxon>Cytophagia</taxon>
        <taxon>Cytophagales</taxon>
        <taxon>Flammeovirgaceae</taxon>
        <taxon>Flammeovirga</taxon>
    </lineage>
</organism>
<evidence type="ECO:0000256" key="10">
    <source>
        <dbReference type="ARBA" id="ARBA00022723"/>
    </source>
</evidence>
<evidence type="ECO:0000256" key="1">
    <source>
        <dbReference type="ARBA" id="ARBA00001913"/>
    </source>
</evidence>
<dbReference type="SMART" id="SM00861">
    <property type="entry name" value="Transket_pyr"/>
    <property type="match status" value="1"/>
</dbReference>
<dbReference type="PANTHER" id="PTHR43522">
    <property type="entry name" value="TRANSKETOLASE"/>
    <property type="match status" value="1"/>
</dbReference>
<dbReference type="InterPro" id="IPR033247">
    <property type="entry name" value="Transketolase_fam"/>
</dbReference>
<keyword evidence="13" id="KW-0786">Thiamine pyrophosphate</keyword>
<dbReference type="GO" id="GO:0005829">
    <property type="term" value="C:cytosol"/>
    <property type="evidence" value="ECO:0007669"/>
    <property type="project" value="TreeGrafter"/>
</dbReference>
<dbReference type="GO" id="GO:0006098">
    <property type="term" value="P:pentose-phosphate shunt"/>
    <property type="evidence" value="ECO:0007669"/>
    <property type="project" value="TreeGrafter"/>
</dbReference>
<dbReference type="FunFam" id="3.40.50.970:FF:000045">
    <property type="entry name" value="Transketolase"/>
    <property type="match status" value="1"/>
</dbReference>
<evidence type="ECO:0000256" key="2">
    <source>
        <dbReference type="ARBA" id="ARBA00001936"/>
    </source>
</evidence>
<comment type="cofactor">
    <cofactor evidence="3">
        <name>Co(2+)</name>
        <dbReference type="ChEBI" id="CHEBI:48828"/>
    </cofactor>
</comment>
<dbReference type="EC" id="2.2.1.1" evidence="8"/>
<accession>A0A7X8SR59</accession>
<dbReference type="SUPFAM" id="SSF52518">
    <property type="entry name" value="Thiamin diphosphate-binding fold (THDP-binding)"/>
    <property type="match status" value="2"/>
</dbReference>
<dbReference type="Proteomes" id="UP000585050">
    <property type="component" value="Unassembled WGS sequence"/>
</dbReference>
<evidence type="ECO:0000256" key="14">
    <source>
        <dbReference type="ARBA" id="ARBA00049473"/>
    </source>
</evidence>
<evidence type="ECO:0000256" key="11">
    <source>
        <dbReference type="ARBA" id="ARBA00022837"/>
    </source>
</evidence>
<dbReference type="PROSITE" id="PS00802">
    <property type="entry name" value="TRANSKETOLASE_2"/>
    <property type="match status" value="1"/>
</dbReference>
<comment type="cofactor">
    <cofactor evidence="4">
        <name>Mg(2+)</name>
        <dbReference type="ChEBI" id="CHEBI:18420"/>
    </cofactor>
</comment>
<dbReference type="Gene3D" id="3.40.50.970">
    <property type="match status" value="2"/>
</dbReference>
<dbReference type="SUPFAM" id="SSF52922">
    <property type="entry name" value="TK C-terminal domain-like"/>
    <property type="match status" value="1"/>
</dbReference>
<comment type="catalytic activity">
    <reaction evidence="14">
        <text>D-sedoheptulose 7-phosphate + D-glyceraldehyde 3-phosphate = aldehydo-D-ribose 5-phosphate + D-xylulose 5-phosphate</text>
        <dbReference type="Rhea" id="RHEA:10508"/>
        <dbReference type="ChEBI" id="CHEBI:57483"/>
        <dbReference type="ChEBI" id="CHEBI:57737"/>
        <dbReference type="ChEBI" id="CHEBI:58273"/>
        <dbReference type="ChEBI" id="CHEBI:59776"/>
        <dbReference type="EC" id="2.2.1.1"/>
    </reaction>
</comment>
<evidence type="ECO:0000256" key="3">
    <source>
        <dbReference type="ARBA" id="ARBA00001941"/>
    </source>
</evidence>
<keyword evidence="10" id="KW-0479">Metal-binding</keyword>
<keyword evidence="17" id="KW-1185">Reference proteome</keyword>
<evidence type="ECO:0000256" key="7">
    <source>
        <dbReference type="ARBA" id="ARBA00011738"/>
    </source>
</evidence>
<keyword evidence="9" id="KW-0808">Transferase</keyword>
<evidence type="ECO:0000259" key="15">
    <source>
        <dbReference type="SMART" id="SM00861"/>
    </source>
</evidence>
<reference evidence="16 17" key="1">
    <citation type="submission" date="2020-04" db="EMBL/GenBank/DDBJ databases">
        <title>Flammeovirga sp. SR4, a novel species isolated from seawater.</title>
        <authorList>
            <person name="Wang X."/>
        </authorList>
    </citation>
    <scope>NUCLEOTIDE SEQUENCE [LARGE SCALE GENOMIC DNA]</scope>
    <source>
        <strain evidence="16 17">SR4</strain>
    </source>
</reference>
<evidence type="ECO:0000256" key="8">
    <source>
        <dbReference type="ARBA" id="ARBA00013152"/>
    </source>
</evidence>
<dbReference type="InterPro" id="IPR020826">
    <property type="entry name" value="Transketolase_BS"/>
</dbReference>
<evidence type="ECO:0000256" key="13">
    <source>
        <dbReference type="ARBA" id="ARBA00023052"/>
    </source>
</evidence>
<protein>
    <recommendedName>
        <fullName evidence="8">transketolase</fullName>
        <ecNumber evidence="8">2.2.1.1</ecNumber>
    </recommendedName>
</protein>
<name>A0A7X8SR59_9BACT</name>
<keyword evidence="12" id="KW-0460">Magnesium</keyword>
<dbReference type="Gene3D" id="3.40.50.920">
    <property type="match status" value="1"/>
</dbReference>